<sequence length="571" mass="62444">MANAATLIVPVHADVDWTSVRFPGEDKLAHAVAEDAQATSLVDTWTCPEQVASVLKTPLPHHGLRATPDLSPAIYRLTLALKRCLRLPVDVSIEVASGHDWRVIAPKRSPEEPVKLIASGHVFNRLRAKEALFHLGRRLASVVYDVTPMIDDPSQGAPSTDAPERHYLLARGLWKFQELTADRLGLICCQDLEAAARALLKSATGLDEGLLPAEMDGLFRGVDSEEESVLRNDPHTFMLLRLAALKRFHESPLFGSLFGWATPNSERTNDEPTATSLESHHVAPQVATSSADLDVASVQRRLDRLEQTSTTDDVLPKSPSVPEESHPEPLSTADVDSLETVSATNKRRSEDAENDSSPEPCLAESGQETETASEPESTESDSVPDVEAARESFTLGAVLWLAHCRGNMSQPERRVVLDTFGSRALEEIGPHYDKEGADYLSRICRESAQVLKESDPIARRAMLEDIVHIAMTTGSLTPTQNNLLVDLARSLELTTDDLSLVMADYSDPEFATYEFQAGQDVEVHLDGQWLSGTITSVEESGELFVHFSGDDATLRLSPTADLIRPTESRAA</sequence>
<evidence type="ECO:0000313" key="3">
    <source>
        <dbReference type="Proteomes" id="UP000317093"/>
    </source>
</evidence>
<evidence type="ECO:0000256" key="1">
    <source>
        <dbReference type="SAM" id="MobiDB-lite"/>
    </source>
</evidence>
<proteinExistence type="predicted"/>
<protein>
    <submittedName>
        <fullName evidence="2">Uncharacterized protein</fullName>
    </submittedName>
</protein>
<reference evidence="2 3" key="1">
    <citation type="submission" date="2019-02" db="EMBL/GenBank/DDBJ databases">
        <title>Deep-cultivation of Planctomycetes and their phenomic and genomic characterization uncovers novel biology.</title>
        <authorList>
            <person name="Wiegand S."/>
            <person name="Jogler M."/>
            <person name="Boedeker C."/>
            <person name="Pinto D."/>
            <person name="Vollmers J."/>
            <person name="Rivas-Marin E."/>
            <person name="Kohn T."/>
            <person name="Peeters S.H."/>
            <person name="Heuer A."/>
            <person name="Rast P."/>
            <person name="Oberbeckmann S."/>
            <person name="Bunk B."/>
            <person name="Jeske O."/>
            <person name="Meyerdierks A."/>
            <person name="Storesund J.E."/>
            <person name="Kallscheuer N."/>
            <person name="Luecker S."/>
            <person name="Lage O.M."/>
            <person name="Pohl T."/>
            <person name="Merkel B.J."/>
            <person name="Hornburger P."/>
            <person name="Mueller R.-W."/>
            <person name="Bruemmer F."/>
            <person name="Labrenz M."/>
            <person name="Spormann A.M."/>
            <person name="Op den Camp H."/>
            <person name="Overmann J."/>
            <person name="Amann R."/>
            <person name="Jetten M.S.M."/>
            <person name="Mascher T."/>
            <person name="Medema M.H."/>
            <person name="Devos D.P."/>
            <person name="Kaster A.-K."/>
            <person name="Ovreas L."/>
            <person name="Rohde M."/>
            <person name="Galperin M.Y."/>
            <person name="Jogler C."/>
        </authorList>
    </citation>
    <scope>NUCLEOTIDE SEQUENCE [LARGE SCALE GENOMIC DNA]</scope>
    <source>
        <strain evidence="2 3">Pan216</strain>
    </source>
</reference>
<feature type="compositionally biased region" description="Polar residues" evidence="1">
    <location>
        <begin position="265"/>
        <end position="277"/>
    </location>
</feature>
<gene>
    <name evidence="2" type="ORF">Pan216_34390</name>
</gene>
<name>A0A518B6K9_9BACT</name>
<accession>A0A518B6K9</accession>
<feature type="region of interest" description="Disordered" evidence="1">
    <location>
        <begin position="265"/>
        <end position="387"/>
    </location>
</feature>
<dbReference type="RefSeq" id="WP_145259423.1">
    <property type="nucleotide sequence ID" value="NZ_CP036279.1"/>
</dbReference>
<dbReference type="Proteomes" id="UP000317093">
    <property type="component" value="Chromosome"/>
</dbReference>
<evidence type="ECO:0000313" key="2">
    <source>
        <dbReference type="EMBL" id="QDU62572.1"/>
    </source>
</evidence>
<dbReference type="EMBL" id="CP036279">
    <property type="protein sequence ID" value="QDU62572.1"/>
    <property type="molecule type" value="Genomic_DNA"/>
</dbReference>
<dbReference type="OrthoDB" id="9810445at2"/>
<dbReference type="KEGG" id="knv:Pan216_34390"/>
<organism evidence="2 3">
    <name type="scientific">Kolteria novifilia</name>
    <dbReference type="NCBI Taxonomy" id="2527975"/>
    <lineage>
        <taxon>Bacteria</taxon>
        <taxon>Pseudomonadati</taxon>
        <taxon>Planctomycetota</taxon>
        <taxon>Planctomycetia</taxon>
        <taxon>Kolteriales</taxon>
        <taxon>Kolteriaceae</taxon>
        <taxon>Kolteria</taxon>
    </lineage>
</organism>
<dbReference type="AlphaFoldDB" id="A0A518B6K9"/>
<keyword evidence="3" id="KW-1185">Reference proteome</keyword>
<feature type="compositionally biased region" description="Acidic residues" evidence="1">
    <location>
        <begin position="371"/>
        <end position="384"/>
    </location>
</feature>